<keyword evidence="1" id="KW-0472">Membrane</keyword>
<sequence length="631" mass="66438">MAGTAAGGAAAADDGLDESGHGRYVLDADETAVDVTITSTIRNTTPDKGSYYYFFTSYGIPVPAGAQDLRATSGGATLSVSRSGGDDPSIDMAVATFPALRYGRERTIEWTFTIPGEKVRSADYTRVGPGYATFAVQAPGDKGETSVELVLPSAMTFNSSVEMTATKDGDSTTYTTDDGTDGFGTWVVVSARDPEQVDEREVRVDGTTLTLHSFPGDKRWTSFVEKSLTEGLPALEEAVGTPWPGGLDVIREDVSPQVLGYAWFDSSADEIVVPEDLDPTLLYHELGHAWLNPDALTGRWLSEGLTEVVARRVVHQTGAKESKPPAAPDRKSDAAVPLTAWGAWEGDPYTDAEEYGYDASYTAVSTLLDDLDDETFAAVVAAALRGESAYEEPGSDQQLAPRTGWKRFLDLVEERGGVENAGKVYKTWVLDAEERTTLTARADAREAYAALDEADGAWRPPVAARSAMAGWHFTRAERLFDQVGGAAALAGDLQTTAEAAGLEVPASVRSAYEDAMQADDLTALDGLLGKATSAVTAVGAARDAASEGRGPLPGLGAVILDLEDTADDAVSQLEAGDLALAAELAGDVETRSGWATGVGAGTVALVLLLLAGLAVLGAGAARRRRRARVRP</sequence>
<evidence type="ECO:0000256" key="1">
    <source>
        <dbReference type="SAM" id="Phobius"/>
    </source>
</evidence>
<reference evidence="2 3" key="1">
    <citation type="submission" date="2021-09" db="EMBL/GenBank/DDBJ databases">
        <title>Isoptericola luteus sp. nov., a novel bacterium isolated from Harbin, the capital city of Heilongjiang province.</title>
        <authorList>
            <person name="Li J."/>
        </authorList>
    </citation>
    <scope>NUCLEOTIDE SEQUENCE [LARGE SCALE GENOMIC DNA]</scope>
    <source>
        <strain evidence="2 3">NEAU-Y5</strain>
    </source>
</reference>
<evidence type="ECO:0008006" key="4">
    <source>
        <dbReference type="Google" id="ProtNLM"/>
    </source>
</evidence>
<evidence type="ECO:0000313" key="3">
    <source>
        <dbReference type="Proteomes" id="UP001319870"/>
    </source>
</evidence>
<feature type="transmembrane region" description="Helical" evidence="1">
    <location>
        <begin position="594"/>
        <end position="621"/>
    </location>
</feature>
<keyword evidence="1" id="KW-0812">Transmembrane</keyword>
<dbReference type="RefSeq" id="WP_225565396.1">
    <property type="nucleotide sequence ID" value="NZ_JAIXCQ010000005.1"/>
</dbReference>
<keyword evidence="3" id="KW-1185">Reference proteome</keyword>
<dbReference type="Proteomes" id="UP001319870">
    <property type="component" value="Unassembled WGS sequence"/>
</dbReference>
<name>A0ABS7ZF26_9MICO</name>
<dbReference type="EMBL" id="JAIXCQ010000005">
    <property type="protein sequence ID" value="MCA5893648.1"/>
    <property type="molecule type" value="Genomic_DNA"/>
</dbReference>
<comment type="caution">
    <text evidence="2">The sequence shown here is derived from an EMBL/GenBank/DDBJ whole genome shotgun (WGS) entry which is preliminary data.</text>
</comment>
<organism evidence="2 3">
    <name type="scientific">Isoptericola luteus</name>
    <dbReference type="NCBI Taxonomy" id="2879484"/>
    <lineage>
        <taxon>Bacteria</taxon>
        <taxon>Bacillati</taxon>
        <taxon>Actinomycetota</taxon>
        <taxon>Actinomycetes</taxon>
        <taxon>Micrococcales</taxon>
        <taxon>Promicromonosporaceae</taxon>
        <taxon>Isoptericola</taxon>
    </lineage>
</organism>
<accession>A0ABS7ZF26</accession>
<protein>
    <recommendedName>
        <fullName evidence="4">Peptidase M1 membrane alanine aminopeptidase</fullName>
    </recommendedName>
</protein>
<gene>
    <name evidence="2" type="ORF">LEP48_09840</name>
</gene>
<keyword evidence="1" id="KW-1133">Transmembrane helix</keyword>
<proteinExistence type="predicted"/>
<evidence type="ECO:0000313" key="2">
    <source>
        <dbReference type="EMBL" id="MCA5893648.1"/>
    </source>
</evidence>